<dbReference type="AlphaFoldDB" id="A0A067FN05"/>
<dbReference type="STRING" id="2711.A0A067FN05"/>
<protein>
    <submittedName>
        <fullName evidence="1">Uncharacterized protein</fullName>
    </submittedName>
</protein>
<dbReference type="InterPro" id="IPR004158">
    <property type="entry name" value="DUF247_pln"/>
</dbReference>
<evidence type="ECO:0000313" key="2">
    <source>
        <dbReference type="Proteomes" id="UP000027120"/>
    </source>
</evidence>
<name>A0A067FN05_CITSI</name>
<dbReference type="PANTHER" id="PTHR31170:SF25">
    <property type="entry name" value="BNAA09G04570D PROTEIN"/>
    <property type="match status" value="1"/>
</dbReference>
<dbReference type="PANTHER" id="PTHR31170">
    <property type="entry name" value="BNAC04G53230D PROTEIN"/>
    <property type="match status" value="1"/>
</dbReference>
<evidence type="ECO:0000313" key="1">
    <source>
        <dbReference type="EMBL" id="KDO64807.1"/>
    </source>
</evidence>
<dbReference type="EMBL" id="KK784905">
    <property type="protein sequence ID" value="KDO64807.1"/>
    <property type="molecule type" value="Genomic_DNA"/>
</dbReference>
<sequence>MHPYPNGFICRVPRPKHCLHPSDYTPKMVSIGLLHHETLELSSDEFVTMILLDAVFLIELFLRGFYPDFIKSWTVDQLSADLWLLENQLPVFILNELFELAKSSNICCLVILPEAEHFLDLLRICFQLPPSHAQSEFGGLKYPVKRINDTLESFYRNVLVFERVCMAIPDGLMTTLSSCTRTRRRGITHSK</sequence>
<dbReference type="Pfam" id="PF03140">
    <property type="entry name" value="DUF247"/>
    <property type="match status" value="1"/>
</dbReference>
<keyword evidence="2" id="KW-1185">Reference proteome</keyword>
<dbReference type="Proteomes" id="UP000027120">
    <property type="component" value="Unassembled WGS sequence"/>
</dbReference>
<proteinExistence type="predicted"/>
<organism evidence="1 2">
    <name type="scientific">Citrus sinensis</name>
    <name type="common">Sweet orange</name>
    <name type="synonym">Citrus aurantium var. sinensis</name>
    <dbReference type="NCBI Taxonomy" id="2711"/>
    <lineage>
        <taxon>Eukaryota</taxon>
        <taxon>Viridiplantae</taxon>
        <taxon>Streptophyta</taxon>
        <taxon>Embryophyta</taxon>
        <taxon>Tracheophyta</taxon>
        <taxon>Spermatophyta</taxon>
        <taxon>Magnoliopsida</taxon>
        <taxon>eudicotyledons</taxon>
        <taxon>Gunneridae</taxon>
        <taxon>Pentapetalae</taxon>
        <taxon>rosids</taxon>
        <taxon>malvids</taxon>
        <taxon>Sapindales</taxon>
        <taxon>Rutaceae</taxon>
        <taxon>Aurantioideae</taxon>
        <taxon>Citrus</taxon>
    </lineage>
</organism>
<reference evidence="1 2" key="1">
    <citation type="submission" date="2014-04" db="EMBL/GenBank/DDBJ databases">
        <authorList>
            <consortium name="International Citrus Genome Consortium"/>
            <person name="Gmitter F."/>
            <person name="Chen C."/>
            <person name="Farmerie W."/>
            <person name="Harkins T."/>
            <person name="Desany B."/>
            <person name="Mohiuddin M."/>
            <person name="Kodira C."/>
            <person name="Borodovsky M."/>
            <person name="Lomsadze A."/>
            <person name="Burns P."/>
            <person name="Jenkins J."/>
            <person name="Prochnik S."/>
            <person name="Shu S."/>
            <person name="Chapman J."/>
            <person name="Pitluck S."/>
            <person name="Schmutz J."/>
            <person name="Rokhsar D."/>
        </authorList>
    </citation>
    <scope>NUCLEOTIDE SEQUENCE</scope>
</reference>
<accession>A0A067FN05</accession>
<gene>
    <name evidence="1" type="ORF">CISIN_1g045081mg</name>
</gene>